<dbReference type="InterPro" id="IPR036111">
    <property type="entry name" value="Mal/L-sulfo/L-lacto_DH-like_sf"/>
</dbReference>
<sequence length="362" mass="37426">MAIYPRAAGDRRVSAAALQTVVAAIFERCGMRAADARLLGETLVHSDRRGVHSHGVLRVPDYVGKLTREGVDPRGAPRVVSERGGAIRVDGANTMGQIGGTFAMDRAMERARTAGIAFAALGNSNHCGALDWYTLRASRAGLVGLAGTNALPTMAPLGGTDKIVGINPLSIALPAGRHPDFVLDFAFGATAHGKIRVYHQKGTPIPEGWAFDTDGHPTTDAAAAMAGLIQPIGGHKGVALGMAIGMLASFLADTGYGTETGNMVDGPTPGSDGQFFAAIDIDAFVPLDTFRRRVDAAIDEVHGSRRRAGVDRLLVPGEVENDIAADYDAAGILLAADTINDVVGAAETLGVDAAPLVAPAAH</sequence>
<dbReference type="GO" id="GO:0016491">
    <property type="term" value="F:oxidoreductase activity"/>
    <property type="evidence" value="ECO:0007669"/>
    <property type="project" value="UniProtKB-KW"/>
</dbReference>
<evidence type="ECO:0000313" key="3">
    <source>
        <dbReference type="EMBL" id="MBJ3775805.1"/>
    </source>
</evidence>
<dbReference type="RefSeq" id="WP_198881702.1">
    <property type="nucleotide sequence ID" value="NZ_JAEKJA010000006.1"/>
</dbReference>
<dbReference type="SUPFAM" id="SSF89733">
    <property type="entry name" value="L-sulfolactate dehydrogenase-like"/>
    <property type="match status" value="1"/>
</dbReference>
<reference evidence="3" key="1">
    <citation type="submission" date="2020-12" db="EMBL/GenBank/DDBJ databases">
        <title>Bacterial taxonomy.</title>
        <authorList>
            <person name="Pan X."/>
        </authorList>
    </citation>
    <scope>NUCLEOTIDE SEQUENCE</scope>
    <source>
        <strain evidence="3">B2012</strain>
    </source>
</reference>
<dbReference type="Proteomes" id="UP000609531">
    <property type="component" value="Unassembled WGS sequence"/>
</dbReference>
<proteinExistence type="inferred from homology"/>
<dbReference type="Pfam" id="PF02615">
    <property type="entry name" value="Ldh_2"/>
    <property type="match status" value="1"/>
</dbReference>
<accession>A0A934ING0</accession>
<dbReference type="InterPro" id="IPR043144">
    <property type="entry name" value="Mal/L-sulf/L-lact_DH-like_ah"/>
</dbReference>
<name>A0A934ING0_9HYPH</name>
<keyword evidence="4" id="KW-1185">Reference proteome</keyword>
<comment type="similarity">
    <text evidence="1">Belongs to the LDH2/MDH2 oxidoreductase family.</text>
</comment>
<dbReference type="EMBL" id="JAEKJA010000006">
    <property type="protein sequence ID" value="MBJ3775805.1"/>
    <property type="molecule type" value="Genomic_DNA"/>
</dbReference>
<dbReference type="AlphaFoldDB" id="A0A934ING0"/>
<organism evidence="3 4">
    <name type="scientific">Acuticoccus mangrovi</name>
    <dbReference type="NCBI Taxonomy" id="2796142"/>
    <lineage>
        <taxon>Bacteria</taxon>
        <taxon>Pseudomonadati</taxon>
        <taxon>Pseudomonadota</taxon>
        <taxon>Alphaproteobacteria</taxon>
        <taxon>Hyphomicrobiales</taxon>
        <taxon>Amorphaceae</taxon>
        <taxon>Acuticoccus</taxon>
    </lineage>
</organism>
<dbReference type="InterPro" id="IPR003767">
    <property type="entry name" value="Malate/L-lactate_DH-like"/>
</dbReference>
<dbReference type="PANTHER" id="PTHR11091">
    <property type="entry name" value="OXIDOREDUCTASE-RELATED"/>
    <property type="match status" value="1"/>
</dbReference>
<evidence type="ECO:0000313" key="4">
    <source>
        <dbReference type="Proteomes" id="UP000609531"/>
    </source>
</evidence>
<dbReference type="PANTHER" id="PTHR11091:SF0">
    <property type="entry name" value="MALATE DEHYDROGENASE"/>
    <property type="match status" value="1"/>
</dbReference>
<evidence type="ECO:0000256" key="2">
    <source>
        <dbReference type="ARBA" id="ARBA00023002"/>
    </source>
</evidence>
<dbReference type="Gene3D" id="1.10.1530.10">
    <property type="match status" value="1"/>
</dbReference>
<dbReference type="InterPro" id="IPR043143">
    <property type="entry name" value="Mal/L-sulf/L-lact_DH-like_NADP"/>
</dbReference>
<protein>
    <submittedName>
        <fullName evidence="3">Ldh family oxidoreductase</fullName>
    </submittedName>
</protein>
<keyword evidence="2" id="KW-0560">Oxidoreductase</keyword>
<comment type="caution">
    <text evidence="3">The sequence shown here is derived from an EMBL/GenBank/DDBJ whole genome shotgun (WGS) entry which is preliminary data.</text>
</comment>
<evidence type="ECO:0000256" key="1">
    <source>
        <dbReference type="ARBA" id="ARBA00006056"/>
    </source>
</evidence>
<gene>
    <name evidence="3" type="ORF">JCR33_08920</name>
</gene>
<dbReference type="Gene3D" id="3.30.1370.60">
    <property type="entry name" value="Hypothetical oxidoreductase yiak, domain 2"/>
    <property type="match status" value="1"/>
</dbReference>